<dbReference type="NCBIfam" id="TIGR00275">
    <property type="entry name" value="aminoacetone oxidase family FAD-binding enzyme"/>
    <property type="match status" value="1"/>
</dbReference>
<dbReference type="InterPro" id="IPR004792">
    <property type="entry name" value="BaiN-like"/>
</dbReference>
<dbReference type="SUPFAM" id="SSF51905">
    <property type="entry name" value="FAD/NAD(P)-binding domain"/>
    <property type="match status" value="1"/>
</dbReference>
<evidence type="ECO:0000259" key="5">
    <source>
        <dbReference type="Pfam" id="PF22780"/>
    </source>
</evidence>
<dbReference type="InterPro" id="IPR023166">
    <property type="entry name" value="BaiN-like_dom_sf"/>
</dbReference>
<organism evidence="6 7">
    <name type="scientific">Solidesulfovibrio carbinoliphilus subsp. oakridgensis</name>
    <dbReference type="NCBI Taxonomy" id="694327"/>
    <lineage>
        <taxon>Bacteria</taxon>
        <taxon>Pseudomonadati</taxon>
        <taxon>Thermodesulfobacteriota</taxon>
        <taxon>Desulfovibrionia</taxon>
        <taxon>Desulfovibrionales</taxon>
        <taxon>Desulfovibrionaceae</taxon>
        <taxon>Solidesulfovibrio</taxon>
    </lineage>
</organism>
<evidence type="ECO:0000313" key="6">
    <source>
        <dbReference type="EMBL" id="EHJ47608.1"/>
    </source>
</evidence>
<proteinExistence type="predicted"/>
<dbReference type="Gene3D" id="2.40.30.10">
    <property type="entry name" value="Translation factors"/>
    <property type="match status" value="1"/>
</dbReference>
<gene>
    <name evidence="6" type="ORF">DFW101_1600</name>
</gene>
<dbReference type="PANTHER" id="PTHR42887:SF2">
    <property type="entry name" value="OS12G0638800 PROTEIN"/>
    <property type="match status" value="1"/>
</dbReference>
<dbReference type="RefSeq" id="WP_009181003.1">
    <property type="nucleotide sequence ID" value="NZ_CM001368.1"/>
</dbReference>
<dbReference type="PANTHER" id="PTHR42887">
    <property type="entry name" value="OS12G0638800 PROTEIN"/>
    <property type="match status" value="1"/>
</dbReference>
<comment type="cofactor">
    <cofactor evidence="1">
        <name>FAD</name>
        <dbReference type="ChEBI" id="CHEBI:57692"/>
    </cofactor>
</comment>
<feature type="domain" description="RsdA/BaiN/AoA(So)-like Rossmann fold-like" evidence="4">
    <location>
        <begin position="4"/>
        <end position="384"/>
    </location>
</feature>
<dbReference type="HOGENOM" id="CLU_025174_2_0_7"/>
<evidence type="ECO:0000256" key="3">
    <source>
        <dbReference type="ARBA" id="ARBA00022827"/>
    </source>
</evidence>
<keyword evidence="2" id="KW-0285">Flavoprotein</keyword>
<dbReference type="EMBL" id="CM001368">
    <property type="protein sequence ID" value="EHJ47608.1"/>
    <property type="molecule type" value="Genomic_DNA"/>
</dbReference>
<dbReference type="Gene3D" id="1.10.8.260">
    <property type="entry name" value="HI0933 insert domain-like"/>
    <property type="match status" value="1"/>
</dbReference>
<dbReference type="Pfam" id="PF22780">
    <property type="entry name" value="HI0933_like_1st"/>
    <property type="match status" value="1"/>
</dbReference>
<name>G7Q6J5_9BACT</name>
<evidence type="ECO:0000256" key="1">
    <source>
        <dbReference type="ARBA" id="ARBA00001974"/>
    </source>
</evidence>
<dbReference type="InterPro" id="IPR055178">
    <property type="entry name" value="RsdA/BaiN/AoA(So)-like_dom"/>
</dbReference>
<dbReference type="STRING" id="694327.DFW101_1600"/>
<accession>G7Q6J5</accession>
<sequence length="386" mass="39463">MHTDVIILGAGASGLSCATACARRGRGVVVLDHGGKAARKVLASGGGRANCTNTDLGPADYRCANPHFVKSALARFTPWDFLDWANGGGVATREEDGGKVFCRDGAVSLARFLVAEAEAAGARIVTGSTLLAARKEGEAFVVDTDAGPVRSRALVLALGGKSWPGLGATDFGYRLARSFGLGLTELRPGLTPFLAGADLAEFCRELAGVSLPVAISGPCAVAGDLLFTHKGISGPAVFDASLFWRPGQTLAVDFLPGFDLDAALAEAGKLELKNALARHLPKRLAAALCARLGLSGTVANLSKRDRQALAGTLGAFPFTPAKAEGFAKAEVTLGGVDTAGISSKTLEASSVPGLYVIGELLDVTGRLGGFNLHWAFASGFAAGNAA</sequence>
<dbReference type="OrthoDB" id="9773233at2"/>
<dbReference type="InterPro" id="IPR057661">
    <property type="entry name" value="RsdA/BaiN/AoA(So)_Rossmann"/>
</dbReference>
<evidence type="ECO:0000313" key="7">
    <source>
        <dbReference type="Proteomes" id="UP000004662"/>
    </source>
</evidence>
<dbReference type="Gene3D" id="3.50.50.60">
    <property type="entry name" value="FAD/NAD(P)-binding domain"/>
    <property type="match status" value="1"/>
</dbReference>
<reference evidence="7" key="1">
    <citation type="journal article" date="2015" name="Genome Announc.">
        <title>High-Quality Draft Genome Sequence of Desulfovibrio carbinoliphilus FW-101-2B, an Organic Acid-Oxidizing Sulfate-Reducing Bacterium Isolated from Uranium(VI)-Contaminated Groundwater.</title>
        <authorList>
            <person name="Ramsay B.D."/>
            <person name="Hwang C."/>
            <person name="Woo H.L."/>
            <person name="Carroll S.L."/>
            <person name="Lucas S."/>
            <person name="Han J."/>
            <person name="Lapidus A.L."/>
            <person name="Cheng J.F."/>
            <person name="Goodwin L.A."/>
            <person name="Pitluck S."/>
            <person name="Peters L."/>
            <person name="Chertkov O."/>
            <person name="Held B."/>
            <person name="Detter J.C."/>
            <person name="Han C.S."/>
            <person name="Tapia R."/>
            <person name="Land M.L."/>
            <person name="Hauser L.J."/>
            <person name="Kyrpides N.C."/>
            <person name="Ivanova N.N."/>
            <person name="Mikhailova N."/>
            <person name="Pagani I."/>
            <person name="Woyke T."/>
            <person name="Arkin A.P."/>
            <person name="Dehal P."/>
            <person name="Chivian D."/>
            <person name="Criddle C.S."/>
            <person name="Wu W."/>
            <person name="Chakraborty R."/>
            <person name="Hazen T.C."/>
            <person name="Fields M.W."/>
        </authorList>
    </citation>
    <scope>NUCLEOTIDE SEQUENCE [LARGE SCALE GENOMIC DNA]</scope>
    <source>
        <strain evidence="7">FW-101-2B</strain>
    </source>
</reference>
<evidence type="ECO:0000256" key="2">
    <source>
        <dbReference type="ARBA" id="ARBA00022630"/>
    </source>
</evidence>
<feature type="domain" description="RsdA/BaiN/AoA(So)-like insert" evidence="5">
    <location>
        <begin position="187"/>
        <end position="331"/>
    </location>
</feature>
<keyword evidence="3" id="KW-0274">FAD</keyword>
<dbReference type="PRINTS" id="PR00368">
    <property type="entry name" value="FADPNR"/>
</dbReference>
<keyword evidence="7" id="KW-1185">Reference proteome</keyword>
<dbReference type="Pfam" id="PF03486">
    <property type="entry name" value="HI0933_like"/>
    <property type="match status" value="1"/>
</dbReference>
<dbReference type="SUPFAM" id="SSF160996">
    <property type="entry name" value="HI0933 insert domain-like"/>
    <property type="match status" value="1"/>
</dbReference>
<evidence type="ECO:0000259" key="4">
    <source>
        <dbReference type="Pfam" id="PF03486"/>
    </source>
</evidence>
<dbReference type="AlphaFoldDB" id="G7Q6J5"/>
<dbReference type="InterPro" id="IPR036188">
    <property type="entry name" value="FAD/NAD-bd_sf"/>
</dbReference>
<dbReference type="eggNOG" id="COG2081">
    <property type="taxonomic scope" value="Bacteria"/>
</dbReference>
<dbReference type="Proteomes" id="UP000004662">
    <property type="component" value="Chromosome"/>
</dbReference>
<dbReference type="PRINTS" id="PR00411">
    <property type="entry name" value="PNDRDTASEI"/>
</dbReference>
<protein>
    <submittedName>
        <fullName evidence="6">HI0933 family protein</fullName>
    </submittedName>
</protein>